<keyword evidence="4 6" id="KW-0472">Membrane</keyword>
<proteinExistence type="predicted"/>
<sequence length="364" mass="40258">MATNTTSEAPSQTSGEAAASCTTAVPGKYGNVPITACNSYYNFNPEFAPAVAVCVLFGILTLAHMAEAYMFKKRYCWVLIMGAAWEAIGFGLHAAGAHDQQNAGYATAHNLLFLLSPLWINAFAYMTFARMVHYFLPESRVWKIKGASLAKCFVWADILAFIIQGVGGLMANPGNDSSTMKTGVDIYMGGIAVQEAFVLFFISLMVLFHRQSVSLETSIRVRERPWRPLLYALYGVLLAITVRIIFRLVEYSRGMQPSNPVPFHEAYAYALDAFPMMAAILILAVIHPGRYLVGPESEFPKKSRKERKAEKKAKKAEKQAAKAERKAGRHFAKVGELAYNESSDRGDSGSWDAYDMSEQNQARV</sequence>
<keyword evidence="3 6" id="KW-1133">Transmembrane helix</keyword>
<evidence type="ECO:0000256" key="5">
    <source>
        <dbReference type="SAM" id="MobiDB-lite"/>
    </source>
</evidence>
<feature type="region of interest" description="Disordered" evidence="5">
    <location>
        <begin position="302"/>
        <end position="364"/>
    </location>
</feature>
<organism evidence="7 8">
    <name type="scientific">Botryosphaeria dothidea</name>
    <dbReference type="NCBI Taxonomy" id="55169"/>
    <lineage>
        <taxon>Eukaryota</taxon>
        <taxon>Fungi</taxon>
        <taxon>Dikarya</taxon>
        <taxon>Ascomycota</taxon>
        <taxon>Pezizomycotina</taxon>
        <taxon>Dothideomycetes</taxon>
        <taxon>Dothideomycetes incertae sedis</taxon>
        <taxon>Botryosphaeriales</taxon>
        <taxon>Botryosphaeriaceae</taxon>
        <taxon>Botryosphaeria</taxon>
    </lineage>
</organism>
<dbReference type="InterPro" id="IPR007568">
    <property type="entry name" value="RTA1"/>
</dbReference>
<feature type="compositionally biased region" description="Basic and acidic residues" evidence="5">
    <location>
        <begin position="316"/>
        <end position="326"/>
    </location>
</feature>
<comment type="subcellular location">
    <subcellularLocation>
        <location evidence="1">Membrane</location>
        <topology evidence="1">Multi-pass membrane protein</topology>
    </subcellularLocation>
</comment>
<feature type="transmembrane region" description="Helical" evidence="6">
    <location>
        <begin position="266"/>
        <end position="286"/>
    </location>
</feature>
<dbReference type="AlphaFoldDB" id="A0A8H4IY88"/>
<dbReference type="EMBL" id="WWBZ02000033">
    <property type="protein sequence ID" value="KAF4307308.1"/>
    <property type="molecule type" value="Genomic_DNA"/>
</dbReference>
<dbReference type="GO" id="GO:0016020">
    <property type="term" value="C:membrane"/>
    <property type="evidence" value="ECO:0007669"/>
    <property type="project" value="UniProtKB-SubCell"/>
</dbReference>
<dbReference type="PANTHER" id="PTHR31465:SF15">
    <property type="entry name" value="LIPID TRANSPORTER ATNI-RELATED"/>
    <property type="match status" value="1"/>
</dbReference>
<feature type="transmembrane region" description="Helical" evidence="6">
    <location>
        <begin position="47"/>
        <end position="63"/>
    </location>
</feature>
<feature type="transmembrane region" description="Helical" evidence="6">
    <location>
        <begin position="75"/>
        <end position="96"/>
    </location>
</feature>
<evidence type="ECO:0000313" key="7">
    <source>
        <dbReference type="EMBL" id="KAF4307308.1"/>
    </source>
</evidence>
<reference evidence="7" key="1">
    <citation type="submission" date="2020-04" db="EMBL/GenBank/DDBJ databases">
        <title>Genome Assembly and Annotation of Botryosphaeria dothidea sdau 11-99, a Latent Pathogen of Apple Fruit Ring Rot in China.</title>
        <authorList>
            <person name="Yu C."/>
            <person name="Diao Y."/>
            <person name="Lu Q."/>
            <person name="Zhao J."/>
            <person name="Cui S."/>
            <person name="Peng C."/>
            <person name="He B."/>
            <person name="Liu H."/>
        </authorList>
    </citation>
    <scope>NUCLEOTIDE SEQUENCE [LARGE SCALE GENOMIC DNA]</scope>
    <source>
        <strain evidence="7">Sdau11-99</strain>
    </source>
</reference>
<name>A0A8H4IY88_9PEZI</name>
<dbReference type="OrthoDB" id="5384040at2759"/>
<evidence type="ECO:0000313" key="8">
    <source>
        <dbReference type="Proteomes" id="UP000572817"/>
    </source>
</evidence>
<dbReference type="Pfam" id="PF04479">
    <property type="entry name" value="RTA1"/>
    <property type="match status" value="1"/>
</dbReference>
<gene>
    <name evidence="7" type="ORF">GTA08_BOTSDO05091</name>
</gene>
<comment type="caution">
    <text evidence="7">The sequence shown here is derived from an EMBL/GenBank/DDBJ whole genome shotgun (WGS) entry which is preliminary data.</text>
</comment>
<evidence type="ECO:0000256" key="4">
    <source>
        <dbReference type="ARBA" id="ARBA00023136"/>
    </source>
</evidence>
<evidence type="ECO:0000256" key="2">
    <source>
        <dbReference type="ARBA" id="ARBA00022692"/>
    </source>
</evidence>
<keyword evidence="8" id="KW-1185">Reference proteome</keyword>
<accession>A0A8H4IY88</accession>
<evidence type="ECO:0000256" key="1">
    <source>
        <dbReference type="ARBA" id="ARBA00004141"/>
    </source>
</evidence>
<feature type="transmembrane region" description="Helical" evidence="6">
    <location>
        <begin position="186"/>
        <end position="208"/>
    </location>
</feature>
<protein>
    <submittedName>
        <fullName evidence="7">Rta1 domain protein</fullName>
    </submittedName>
</protein>
<dbReference type="Proteomes" id="UP000572817">
    <property type="component" value="Unassembled WGS sequence"/>
</dbReference>
<keyword evidence="2 6" id="KW-0812">Transmembrane</keyword>
<feature type="transmembrane region" description="Helical" evidence="6">
    <location>
        <begin position="149"/>
        <end position="166"/>
    </location>
</feature>
<feature type="transmembrane region" description="Helical" evidence="6">
    <location>
        <begin position="229"/>
        <end position="246"/>
    </location>
</feature>
<evidence type="ECO:0000256" key="6">
    <source>
        <dbReference type="SAM" id="Phobius"/>
    </source>
</evidence>
<evidence type="ECO:0000256" key="3">
    <source>
        <dbReference type="ARBA" id="ARBA00022989"/>
    </source>
</evidence>
<feature type="compositionally biased region" description="Basic residues" evidence="5">
    <location>
        <begin position="302"/>
        <end position="315"/>
    </location>
</feature>
<feature type="transmembrane region" description="Helical" evidence="6">
    <location>
        <begin position="108"/>
        <end position="128"/>
    </location>
</feature>
<dbReference type="PANTHER" id="PTHR31465">
    <property type="entry name" value="PROTEIN RTA1-RELATED"/>
    <property type="match status" value="1"/>
</dbReference>